<dbReference type="OrthoDB" id="7634782at2759"/>
<evidence type="ECO:0000313" key="3">
    <source>
        <dbReference type="EnsemblMetazoa" id="ASIC015424-PA"/>
    </source>
</evidence>
<dbReference type="GO" id="GO:0005884">
    <property type="term" value="C:actin filament"/>
    <property type="evidence" value="ECO:0007669"/>
    <property type="project" value="TreeGrafter"/>
</dbReference>
<dbReference type="PANTHER" id="PTHR45691:SF1">
    <property type="entry name" value="FH2 DOMAIN-CONTAINING PROTEIN 1-RELATED"/>
    <property type="match status" value="1"/>
</dbReference>
<dbReference type="OMA" id="ENQCIVY"/>
<dbReference type="EMBL" id="KE525331">
    <property type="protein sequence ID" value="KFB47474.1"/>
    <property type="molecule type" value="Genomic_DNA"/>
</dbReference>
<accession>A0A084WB80</accession>
<feature type="compositionally biased region" description="Gly residues" evidence="1">
    <location>
        <begin position="1"/>
        <end position="11"/>
    </location>
</feature>
<feature type="region of interest" description="Disordered" evidence="1">
    <location>
        <begin position="318"/>
        <end position="397"/>
    </location>
</feature>
<feature type="region of interest" description="Disordered" evidence="1">
    <location>
        <begin position="269"/>
        <end position="302"/>
    </location>
</feature>
<evidence type="ECO:0000313" key="2">
    <source>
        <dbReference type="EMBL" id="KFB47474.1"/>
    </source>
</evidence>
<reference evidence="2 4" key="1">
    <citation type="journal article" date="2014" name="BMC Genomics">
        <title>Genome sequence of Anopheles sinensis provides insight into genetics basis of mosquito competence for malaria parasites.</title>
        <authorList>
            <person name="Zhou D."/>
            <person name="Zhang D."/>
            <person name="Ding G."/>
            <person name="Shi L."/>
            <person name="Hou Q."/>
            <person name="Ye Y."/>
            <person name="Xu Y."/>
            <person name="Zhou H."/>
            <person name="Xiong C."/>
            <person name="Li S."/>
            <person name="Yu J."/>
            <person name="Hong S."/>
            <person name="Yu X."/>
            <person name="Zou P."/>
            <person name="Chen C."/>
            <person name="Chang X."/>
            <person name="Wang W."/>
            <person name="Lv Y."/>
            <person name="Sun Y."/>
            <person name="Ma L."/>
            <person name="Shen B."/>
            <person name="Zhu C."/>
        </authorList>
    </citation>
    <scope>NUCLEOTIDE SEQUENCE [LARGE SCALE GENOMIC DNA]</scope>
</reference>
<dbReference type="AlphaFoldDB" id="A0A084WB80"/>
<feature type="compositionally biased region" description="Low complexity" evidence="1">
    <location>
        <begin position="318"/>
        <end position="332"/>
    </location>
</feature>
<gene>
    <name evidence="2" type="ORF">ZHAS_00015424</name>
</gene>
<feature type="compositionally biased region" description="Pro residues" evidence="1">
    <location>
        <begin position="139"/>
        <end position="150"/>
    </location>
</feature>
<dbReference type="InterPro" id="IPR051412">
    <property type="entry name" value="Formin_Homology_Diaphanous_sf"/>
</dbReference>
<sequence>MQCIRNGGGEVSGEEDRKVPIKTEDRQKILPARSSEQDECPREENDSERVEKDRNDGPEVRTFVLAENQCIVYSPRGGEPVVAARLSSPPPPPPTRSSFPSHLPPKKTIKLALSMPVAAAALTVASGQGPTRRVSSPPSLLPPPPPPPPLALRSPEPGERMARIQIVSKAHQQNNDTGDEDCRGVLVGTGGGQGVHVIRDGRFYQPEPPEVGDPSSNQRMEPHRGSYEDRHLPRSLEEEEGLRRTQEEGRGPQHGSIIVVNGSASSIAASLSRIPSPGEDEERHRSPHNSHHTNTTNTTTILVTNDRPSAIYKPLTMATSSNATVSSSNKTPQHPPHHTHPNGLQHHHQQHQQPANGHVTSMQPPPPPPPLKQLSKGGGGGGHEEPSSSMPDLGECA</sequence>
<organism evidence="2">
    <name type="scientific">Anopheles sinensis</name>
    <name type="common">Mosquito</name>
    <dbReference type="NCBI Taxonomy" id="74873"/>
    <lineage>
        <taxon>Eukaryota</taxon>
        <taxon>Metazoa</taxon>
        <taxon>Ecdysozoa</taxon>
        <taxon>Arthropoda</taxon>
        <taxon>Hexapoda</taxon>
        <taxon>Insecta</taxon>
        <taxon>Pterygota</taxon>
        <taxon>Neoptera</taxon>
        <taxon>Endopterygota</taxon>
        <taxon>Diptera</taxon>
        <taxon>Nematocera</taxon>
        <taxon>Culicoidea</taxon>
        <taxon>Culicidae</taxon>
        <taxon>Anophelinae</taxon>
        <taxon>Anopheles</taxon>
    </lineage>
</organism>
<feature type="compositionally biased region" description="Basic residues" evidence="1">
    <location>
        <begin position="335"/>
        <end position="350"/>
    </location>
</feature>
<reference evidence="3" key="2">
    <citation type="submission" date="2020-05" db="UniProtKB">
        <authorList>
            <consortium name="EnsemblMetazoa"/>
        </authorList>
    </citation>
    <scope>IDENTIFICATION</scope>
</reference>
<protein>
    <submittedName>
        <fullName evidence="2 3">Ecdysone-induced protein 75C</fullName>
    </submittedName>
</protein>
<dbReference type="PANTHER" id="PTHR45691">
    <property type="entry name" value="PROTEIN DIAPHANOUS"/>
    <property type="match status" value="1"/>
</dbReference>
<proteinExistence type="predicted"/>
<name>A0A084WB80_ANOSI</name>
<dbReference type="EMBL" id="ATLV01022316">
    <property type="status" value="NOT_ANNOTATED_CDS"/>
    <property type="molecule type" value="Genomic_DNA"/>
</dbReference>
<feature type="compositionally biased region" description="Basic and acidic residues" evidence="1">
    <location>
        <begin position="14"/>
        <end position="28"/>
    </location>
</feature>
<dbReference type="VEuPathDB" id="VectorBase:ASIS011456"/>
<feature type="region of interest" description="Disordered" evidence="1">
    <location>
        <begin position="81"/>
        <end position="107"/>
    </location>
</feature>
<dbReference type="EnsemblMetazoa" id="ASIC015424-RA">
    <property type="protein sequence ID" value="ASIC015424-PA"/>
    <property type="gene ID" value="ASIC015424"/>
</dbReference>
<feature type="compositionally biased region" description="Basic and acidic residues" evidence="1">
    <location>
        <begin position="35"/>
        <end position="59"/>
    </location>
</feature>
<feature type="region of interest" description="Disordered" evidence="1">
    <location>
        <begin position="1"/>
        <end position="61"/>
    </location>
</feature>
<feature type="compositionally biased region" description="Basic and acidic residues" evidence="1">
    <location>
        <begin position="220"/>
        <end position="251"/>
    </location>
</feature>
<evidence type="ECO:0000313" key="4">
    <source>
        <dbReference type="Proteomes" id="UP000030765"/>
    </source>
</evidence>
<dbReference type="GO" id="GO:0030041">
    <property type="term" value="P:actin filament polymerization"/>
    <property type="evidence" value="ECO:0007669"/>
    <property type="project" value="TreeGrafter"/>
</dbReference>
<dbReference type="Proteomes" id="UP000030765">
    <property type="component" value="Unassembled WGS sequence"/>
</dbReference>
<dbReference type="VEuPathDB" id="VectorBase:ASIC015424"/>
<keyword evidence="4" id="KW-1185">Reference proteome</keyword>
<feature type="region of interest" description="Disordered" evidence="1">
    <location>
        <begin position="124"/>
        <end position="257"/>
    </location>
</feature>
<evidence type="ECO:0000256" key="1">
    <source>
        <dbReference type="SAM" id="MobiDB-lite"/>
    </source>
</evidence>